<protein>
    <submittedName>
        <fullName evidence="2">Uncharacterized protein</fullName>
    </submittedName>
</protein>
<evidence type="ECO:0000313" key="2">
    <source>
        <dbReference type="EMBL" id="KAG8088823.1"/>
    </source>
</evidence>
<gene>
    <name evidence="2" type="ORF">GUJ93_ZPchr0011g28007</name>
</gene>
<evidence type="ECO:0000313" key="3">
    <source>
        <dbReference type="Proteomes" id="UP000729402"/>
    </source>
</evidence>
<dbReference type="Proteomes" id="UP000729402">
    <property type="component" value="Unassembled WGS sequence"/>
</dbReference>
<reference evidence="2" key="2">
    <citation type="submission" date="2021-02" db="EMBL/GenBank/DDBJ databases">
        <authorList>
            <person name="Kimball J.A."/>
            <person name="Haas M.W."/>
            <person name="Macchietto M."/>
            <person name="Kono T."/>
            <person name="Duquette J."/>
            <person name="Shao M."/>
        </authorList>
    </citation>
    <scope>NUCLEOTIDE SEQUENCE</scope>
    <source>
        <tissue evidence="2">Fresh leaf tissue</tissue>
    </source>
</reference>
<accession>A0A8J5WDB2</accession>
<comment type="caution">
    <text evidence="2">The sequence shown here is derived from an EMBL/GenBank/DDBJ whole genome shotgun (WGS) entry which is preliminary data.</text>
</comment>
<evidence type="ECO:0000256" key="1">
    <source>
        <dbReference type="SAM" id="MobiDB-lite"/>
    </source>
</evidence>
<feature type="compositionally biased region" description="Low complexity" evidence="1">
    <location>
        <begin position="1"/>
        <end position="25"/>
    </location>
</feature>
<dbReference type="EMBL" id="JAAALK010000081">
    <property type="protein sequence ID" value="KAG8088823.1"/>
    <property type="molecule type" value="Genomic_DNA"/>
</dbReference>
<keyword evidence="3" id="KW-1185">Reference proteome</keyword>
<feature type="region of interest" description="Disordered" evidence="1">
    <location>
        <begin position="1"/>
        <end position="27"/>
    </location>
</feature>
<organism evidence="2 3">
    <name type="scientific">Zizania palustris</name>
    <name type="common">Northern wild rice</name>
    <dbReference type="NCBI Taxonomy" id="103762"/>
    <lineage>
        <taxon>Eukaryota</taxon>
        <taxon>Viridiplantae</taxon>
        <taxon>Streptophyta</taxon>
        <taxon>Embryophyta</taxon>
        <taxon>Tracheophyta</taxon>
        <taxon>Spermatophyta</taxon>
        <taxon>Magnoliopsida</taxon>
        <taxon>Liliopsida</taxon>
        <taxon>Poales</taxon>
        <taxon>Poaceae</taxon>
        <taxon>BOP clade</taxon>
        <taxon>Oryzoideae</taxon>
        <taxon>Oryzeae</taxon>
        <taxon>Zizaniinae</taxon>
        <taxon>Zizania</taxon>
    </lineage>
</organism>
<sequence>MLPSPSFRCPLPPSSSRSRGGSLSSNDRCLLNKESKKVRIFLALRLEGRRYEIRGLVPQDRGRRRHYRCRHGALHDPHRLL</sequence>
<name>A0A8J5WDB2_ZIZPA</name>
<proteinExistence type="predicted"/>
<dbReference type="AlphaFoldDB" id="A0A8J5WDB2"/>
<reference evidence="2" key="1">
    <citation type="journal article" date="2021" name="bioRxiv">
        <title>Whole Genome Assembly and Annotation of Northern Wild Rice, Zizania palustris L., Supports a Whole Genome Duplication in the Zizania Genus.</title>
        <authorList>
            <person name="Haas M."/>
            <person name="Kono T."/>
            <person name="Macchietto M."/>
            <person name="Millas R."/>
            <person name="McGilp L."/>
            <person name="Shao M."/>
            <person name="Duquette J."/>
            <person name="Hirsch C.N."/>
            <person name="Kimball J."/>
        </authorList>
    </citation>
    <scope>NUCLEOTIDE SEQUENCE</scope>
    <source>
        <tissue evidence="2">Fresh leaf tissue</tissue>
    </source>
</reference>